<dbReference type="Proteomes" id="UP000079169">
    <property type="component" value="Unplaced"/>
</dbReference>
<proteinExistence type="predicted"/>
<name>A0A3Q0JCQ5_DIACI</name>
<dbReference type="STRING" id="121845.A0A3Q0JCQ5"/>
<keyword evidence="1" id="KW-1185">Reference proteome</keyword>
<organism evidence="1 2">
    <name type="scientific">Diaphorina citri</name>
    <name type="common">Asian citrus psyllid</name>
    <dbReference type="NCBI Taxonomy" id="121845"/>
    <lineage>
        <taxon>Eukaryota</taxon>
        <taxon>Metazoa</taxon>
        <taxon>Ecdysozoa</taxon>
        <taxon>Arthropoda</taxon>
        <taxon>Hexapoda</taxon>
        <taxon>Insecta</taxon>
        <taxon>Pterygota</taxon>
        <taxon>Neoptera</taxon>
        <taxon>Paraneoptera</taxon>
        <taxon>Hemiptera</taxon>
        <taxon>Sternorrhyncha</taxon>
        <taxon>Psylloidea</taxon>
        <taxon>Psyllidae</taxon>
        <taxon>Diaphorininae</taxon>
        <taxon>Diaphorina</taxon>
    </lineage>
</organism>
<protein>
    <submittedName>
        <fullName evidence="2">Uncharacterized protein LOC113470337</fullName>
    </submittedName>
</protein>
<evidence type="ECO:0000313" key="2">
    <source>
        <dbReference type="RefSeq" id="XP_026684510.1"/>
    </source>
</evidence>
<dbReference type="RefSeq" id="XP_026684510.1">
    <property type="nucleotide sequence ID" value="XM_026828709.1"/>
</dbReference>
<evidence type="ECO:0000313" key="1">
    <source>
        <dbReference type="Proteomes" id="UP000079169"/>
    </source>
</evidence>
<dbReference type="AlphaFoldDB" id="A0A3Q0JCQ5"/>
<sequence>MPPNIEAVDQTRINIETDENGNDPVTNVKTAIITNDNNHDKDKLDRDDLPQDLKEYLGALDEHLPNDYMVPIDIKPTWLNIEKCKQGQKFAQQYYFGLNYAEMISLYLLFLDHENLGVLIYTQKSHTPYKAFQRYLSTVLRVKSWFDTEFWNPNELGYKNLKIVRAMHLNVSKKLNETNPAEFQAEFSLSDNPKYLRLWIRQRQ</sequence>
<reference evidence="2" key="1">
    <citation type="submission" date="2025-08" db="UniProtKB">
        <authorList>
            <consortium name="RefSeq"/>
        </authorList>
    </citation>
    <scope>IDENTIFICATION</scope>
</reference>
<dbReference type="GeneID" id="113470337"/>
<accession>A0A3Q0JCQ5</accession>
<dbReference type="PaxDb" id="121845-A0A3Q0JCQ5"/>
<dbReference type="PANTHER" id="PTHR37159">
    <property type="entry name" value="GH11867P"/>
    <property type="match status" value="1"/>
</dbReference>
<dbReference type="KEGG" id="dci:113470337"/>
<dbReference type="PANTHER" id="PTHR37159:SF1">
    <property type="entry name" value="GH11867P"/>
    <property type="match status" value="1"/>
</dbReference>
<gene>
    <name evidence="2" type="primary">LOC113470337</name>
</gene>